<dbReference type="Proteomes" id="UP000015105">
    <property type="component" value="Chromosome 4D"/>
</dbReference>
<reference evidence="1" key="3">
    <citation type="journal article" date="2017" name="Nature">
        <title>Genome sequence of the progenitor of the wheat D genome Aegilops tauschii.</title>
        <authorList>
            <person name="Luo M.C."/>
            <person name="Gu Y.Q."/>
            <person name="Puiu D."/>
            <person name="Wang H."/>
            <person name="Twardziok S.O."/>
            <person name="Deal K.R."/>
            <person name="Huo N."/>
            <person name="Zhu T."/>
            <person name="Wang L."/>
            <person name="Wang Y."/>
            <person name="McGuire P.E."/>
            <person name="Liu S."/>
            <person name="Long H."/>
            <person name="Ramasamy R.K."/>
            <person name="Rodriguez J.C."/>
            <person name="Van S.L."/>
            <person name="Yuan L."/>
            <person name="Wang Z."/>
            <person name="Xia Z."/>
            <person name="Xiao L."/>
            <person name="Anderson O.D."/>
            <person name="Ouyang S."/>
            <person name="Liang Y."/>
            <person name="Zimin A.V."/>
            <person name="Pertea G."/>
            <person name="Qi P."/>
            <person name="Bennetzen J.L."/>
            <person name="Dai X."/>
            <person name="Dawson M.W."/>
            <person name="Muller H.G."/>
            <person name="Kugler K."/>
            <person name="Rivarola-Duarte L."/>
            <person name="Spannagl M."/>
            <person name="Mayer K.F.X."/>
            <person name="Lu F.H."/>
            <person name="Bevan M.W."/>
            <person name="Leroy P."/>
            <person name="Li P."/>
            <person name="You F.M."/>
            <person name="Sun Q."/>
            <person name="Liu Z."/>
            <person name="Lyons E."/>
            <person name="Wicker T."/>
            <person name="Salzberg S.L."/>
            <person name="Devos K.M."/>
            <person name="Dvorak J."/>
        </authorList>
    </citation>
    <scope>NUCLEOTIDE SEQUENCE [LARGE SCALE GENOMIC DNA]</scope>
    <source>
        <strain evidence="1">cv. AL8/78</strain>
    </source>
</reference>
<reference evidence="1" key="4">
    <citation type="submission" date="2019-03" db="UniProtKB">
        <authorList>
            <consortium name="EnsemblPlants"/>
        </authorList>
    </citation>
    <scope>IDENTIFICATION</scope>
</reference>
<dbReference type="AlphaFoldDB" id="A0A453IKD8"/>
<dbReference type="PANTHER" id="PTHR33087:SF47">
    <property type="entry name" value="DUF4283 DOMAIN-CONTAINING PROTEIN"/>
    <property type="match status" value="1"/>
</dbReference>
<accession>A0A453IKD8</accession>
<reference evidence="1" key="5">
    <citation type="journal article" date="2021" name="G3 (Bethesda)">
        <title>Aegilops tauschii genome assembly Aet v5.0 features greater sequence contiguity and improved annotation.</title>
        <authorList>
            <person name="Wang L."/>
            <person name="Zhu T."/>
            <person name="Rodriguez J.C."/>
            <person name="Deal K.R."/>
            <person name="Dubcovsky J."/>
            <person name="McGuire P.E."/>
            <person name="Lux T."/>
            <person name="Spannagl M."/>
            <person name="Mayer K.F.X."/>
            <person name="Baldrich P."/>
            <person name="Meyers B.C."/>
            <person name="Huo N."/>
            <person name="Gu Y.Q."/>
            <person name="Zhou H."/>
            <person name="Devos K.M."/>
            <person name="Bennetzen J.L."/>
            <person name="Unver T."/>
            <person name="Budak H."/>
            <person name="Gulick P.J."/>
            <person name="Galiba G."/>
            <person name="Kalapos B."/>
            <person name="Nelson D.R."/>
            <person name="Li P."/>
            <person name="You F.M."/>
            <person name="Luo M.C."/>
            <person name="Dvorak J."/>
        </authorList>
    </citation>
    <scope>NUCLEOTIDE SEQUENCE [LARGE SCALE GENOMIC DNA]</scope>
    <source>
        <strain evidence="1">cv. AL8/78</strain>
    </source>
</reference>
<organism evidence="1 2">
    <name type="scientific">Aegilops tauschii subsp. strangulata</name>
    <name type="common">Goatgrass</name>
    <dbReference type="NCBI Taxonomy" id="200361"/>
    <lineage>
        <taxon>Eukaryota</taxon>
        <taxon>Viridiplantae</taxon>
        <taxon>Streptophyta</taxon>
        <taxon>Embryophyta</taxon>
        <taxon>Tracheophyta</taxon>
        <taxon>Spermatophyta</taxon>
        <taxon>Magnoliopsida</taxon>
        <taxon>Liliopsida</taxon>
        <taxon>Poales</taxon>
        <taxon>Poaceae</taxon>
        <taxon>BOP clade</taxon>
        <taxon>Pooideae</taxon>
        <taxon>Triticodae</taxon>
        <taxon>Triticeae</taxon>
        <taxon>Triticinae</taxon>
        <taxon>Aegilops</taxon>
    </lineage>
</organism>
<dbReference type="Gramene" id="AET4Gv20589700.1">
    <property type="protein sequence ID" value="AET4Gv20589700.1"/>
    <property type="gene ID" value="AET4Gv20589700"/>
</dbReference>
<sequence>QQYWTLEGVQEVFGDKVRIDRLDSRTLERDHTKHFACWVWVWDMVFIPTRHTYWKLPQGAGRVEEMEGYSPPDRRVALPPGTERYDLLTHVDRVEDWSPRSPRSSHSAQSG</sequence>
<reference evidence="2" key="1">
    <citation type="journal article" date="2014" name="Science">
        <title>Ancient hybridizations among the ancestral genomes of bread wheat.</title>
        <authorList>
            <consortium name="International Wheat Genome Sequencing Consortium,"/>
            <person name="Marcussen T."/>
            <person name="Sandve S.R."/>
            <person name="Heier L."/>
            <person name="Spannagl M."/>
            <person name="Pfeifer M."/>
            <person name="Jakobsen K.S."/>
            <person name="Wulff B.B."/>
            <person name="Steuernagel B."/>
            <person name="Mayer K.F."/>
            <person name="Olsen O.A."/>
        </authorList>
    </citation>
    <scope>NUCLEOTIDE SEQUENCE [LARGE SCALE GENOMIC DNA]</scope>
    <source>
        <strain evidence="2">cv. AL8/78</strain>
    </source>
</reference>
<proteinExistence type="predicted"/>
<dbReference type="PANTHER" id="PTHR33087">
    <property type="entry name" value="OS07G0539200 PROTEIN"/>
    <property type="match status" value="1"/>
</dbReference>
<protein>
    <submittedName>
        <fullName evidence="1">Uncharacterized protein</fullName>
    </submittedName>
</protein>
<evidence type="ECO:0000313" key="1">
    <source>
        <dbReference type="EnsemblPlants" id="AET4Gv20589700.1"/>
    </source>
</evidence>
<evidence type="ECO:0000313" key="2">
    <source>
        <dbReference type="Proteomes" id="UP000015105"/>
    </source>
</evidence>
<dbReference type="EnsemblPlants" id="AET4Gv20589700.1">
    <property type="protein sequence ID" value="AET4Gv20589700.1"/>
    <property type="gene ID" value="AET4Gv20589700"/>
</dbReference>
<name>A0A453IKD8_AEGTS</name>
<keyword evidence="2" id="KW-1185">Reference proteome</keyword>
<reference evidence="2" key="2">
    <citation type="journal article" date="2017" name="Nat. Plants">
        <title>The Aegilops tauschii genome reveals multiple impacts of transposons.</title>
        <authorList>
            <person name="Zhao G."/>
            <person name="Zou C."/>
            <person name="Li K."/>
            <person name="Wang K."/>
            <person name="Li T."/>
            <person name="Gao L."/>
            <person name="Zhang X."/>
            <person name="Wang H."/>
            <person name="Yang Z."/>
            <person name="Liu X."/>
            <person name="Jiang W."/>
            <person name="Mao L."/>
            <person name="Kong X."/>
            <person name="Jiao Y."/>
            <person name="Jia J."/>
        </authorList>
    </citation>
    <scope>NUCLEOTIDE SEQUENCE [LARGE SCALE GENOMIC DNA]</scope>
    <source>
        <strain evidence="2">cv. AL8/78</strain>
    </source>
</reference>
<dbReference type="InterPro" id="IPR053253">
    <property type="entry name" value="Sex_diff_modulator"/>
</dbReference>